<sequence length="104" mass="11244">MNCWPLTTQVSRITRGPLITARWVFVLTIIGTELALTRACHLLPGRFLVPILDSHDHPAAFIPLVRLPLLCCRRATPASTSQADGLRFRLLAAAVAAAAAAHPL</sequence>
<dbReference type="EMBL" id="JFFI01001314">
    <property type="protein sequence ID" value="KXH61161.1"/>
    <property type="molecule type" value="Genomic_DNA"/>
</dbReference>
<dbReference type="Proteomes" id="UP000070121">
    <property type="component" value="Unassembled WGS sequence"/>
</dbReference>
<proteinExistence type="predicted"/>
<reference evidence="1 2" key="1">
    <citation type="submission" date="2014-02" db="EMBL/GenBank/DDBJ databases">
        <title>The genome sequence of Colletotrichum salicis CBS 607.94.</title>
        <authorList>
            <person name="Baroncelli R."/>
            <person name="Thon M.R."/>
        </authorList>
    </citation>
    <scope>NUCLEOTIDE SEQUENCE [LARGE SCALE GENOMIC DNA]</scope>
    <source>
        <strain evidence="1 2">CBS 607.94</strain>
    </source>
</reference>
<comment type="caution">
    <text evidence="1">The sequence shown here is derived from an EMBL/GenBank/DDBJ whole genome shotgun (WGS) entry which is preliminary data.</text>
</comment>
<evidence type="ECO:0000313" key="1">
    <source>
        <dbReference type="EMBL" id="KXH61161.1"/>
    </source>
</evidence>
<name>A0A135UL63_9PEZI</name>
<organism evidence="1 2">
    <name type="scientific">Colletotrichum salicis</name>
    <dbReference type="NCBI Taxonomy" id="1209931"/>
    <lineage>
        <taxon>Eukaryota</taxon>
        <taxon>Fungi</taxon>
        <taxon>Dikarya</taxon>
        <taxon>Ascomycota</taxon>
        <taxon>Pezizomycotina</taxon>
        <taxon>Sordariomycetes</taxon>
        <taxon>Hypocreomycetidae</taxon>
        <taxon>Glomerellales</taxon>
        <taxon>Glomerellaceae</taxon>
        <taxon>Colletotrichum</taxon>
        <taxon>Colletotrichum acutatum species complex</taxon>
    </lineage>
</organism>
<dbReference type="AlphaFoldDB" id="A0A135UL63"/>
<accession>A0A135UL63</accession>
<protein>
    <submittedName>
        <fullName evidence="1">Uncharacterized protein</fullName>
    </submittedName>
</protein>
<gene>
    <name evidence="1" type="ORF">CSAL01_11746</name>
</gene>
<evidence type="ECO:0000313" key="2">
    <source>
        <dbReference type="Proteomes" id="UP000070121"/>
    </source>
</evidence>
<keyword evidence="2" id="KW-1185">Reference proteome</keyword>